<evidence type="ECO:0000313" key="2">
    <source>
        <dbReference type="EMBL" id="ODQ58543.1"/>
    </source>
</evidence>
<evidence type="ECO:0000313" key="3">
    <source>
        <dbReference type="Proteomes" id="UP000094112"/>
    </source>
</evidence>
<dbReference type="RefSeq" id="XP_019037750.1">
    <property type="nucleotide sequence ID" value="XM_019183783.1"/>
</dbReference>
<feature type="compositionally biased region" description="Polar residues" evidence="1">
    <location>
        <begin position="68"/>
        <end position="88"/>
    </location>
</feature>
<dbReference type="EMBL" id="KV454212">
    <property type="protein sequence ID" value="ODQ58543.1"/>
    <property type="molecule type" value="Genomic_DNA"/>
</dbReference>
<name>A0A1E3NZF1_WICAA</name>
<proteinExistence type="predicted"/>
<evidence type="ECO:0000256" key="1">
    <source>
        <dbReference type="SAM" id="MobiDB-lite"/>
    </source>
</evidence>
<feature type="compositionally biased region" description="Polar residues" evidence="1">
    <location>
        <begin position="129"/>
        <end position="151"/>
    </location>
</feature>
<dbReference type="AlphaFoldDB" id="A0A1E3NZF1"/>
<sequence length="234" mass="26018">MNFRLNAEKIDNYANFALEQVCFNDHLFDKFFSIIKIGSANDEGTIRSKSSSNWLFNSNFSKSHRKSSPLNLNPINHSRVASGNTAGTPENIIPLEIQKPRAIKKLPEEPPQNLELKKSNKKSSDNLRAKTSSSSLNGNYMKSQSTGATSRKSSKVVNGASRNVSTDDNDTGNTWNENLEQPPSNFNDSGTNLLVHGYNNDPFVNNSDTVFTTPPQLKLEKSNDLRKGLKSFFT</sequence>
<reference evidence="2 3" key="1">
    <citation type="journal article" date="2016" name="Proc. Natl. Acad. Sci. U.S.A.">
        <title>Comparative genomics of biotechnologically important yeasts.</title>
        <authorList>
            <person name="Riley R."/>
            <person name="Haridas S."/>
            <person name="Wolfe K.H."/>
            <person name="Lopes M.R."/>
            <person name="Hittinger C.T."/>
            <person name="Goeker M."/>
            <person name="Salamov A.A."/>
            <person name="Wisecaver J.H."/>
            <person name="Long T.M."/>
            <person name="Calvey C.H."/>
            <person name="Aerts A.L."/>
            <person name="Barry K.W."/>
            <person name="Choi C."/>
            <person name="Clum A."/>
            <person name="Coughlan A.Y."/>
            <person name="Deshpande S."/>
            <person name="Douglass A.P."/>
            <person name="Hanson S.J."/>
            <person name="Klenk H.-P."/>
            <person name="LaButti K.M."/>
            <person name="Lapidus A."/>
            <person name="Lindquist E.A."/>
            <person name="Lipzen A.M."/>
            <person name="Meier-Kolthoff J.P."/>
            <person name="Ohm R.A."/>
            <person name="Otillar R.P."/>
            <person name="Pangilinan J.L."/>
            <person name="Peng Y."/>
            <person name="Rokas A."/>
            <person name="Rosa C.A."/>
            <person name="Scheuner C."/>
            <person name="Sibirny A.A."/>
            <person name="Slot J.C."/>
            <person name="Stielow J.B."/>
            <person name="Sun H."/>
            <person name="Kurtzman C.P."/>
            <person name="Blackwell M."/>
            <person name="Grigoriev I.V."/>
            <person name="Jeffries T.W."/>
        </authorList>
    </citation>
    <scope>NUCLEOTIDE SEQUENCE [LARGE SCALE GENOMIC DNA]</scope>
    <source>
        <strain evidence="3">ATCC 58044 / CBS 1984 / NCYC 433 / NRRL Y-366-8</strain>
    </source>
</reference>
<protein>
    <submittedName>
        <fullName evidence="2">Uncharacterized protein</fullName>
    </submittedName>
</protein>
<organism evidence="2 3">
    <name type="scientific">Wickerhamomyces anomalus (strain ATCC 58044 / CBS 1984 / NCYC 433 / NRRL Y-366-8)</name>
    <name type="common">Yeast</name>
    <name type="synonym">Hansenula anomala</name>
    <dbReference type="NCBI Taxonomy" id="683960"/>
    <lineage>
        <taxon>Eukaryota</taxon>
        <taxon>Fungi</taxon>
        <taxon>Dikarya</taxon>
        <taxon>Ascomycota</taxon>
        <taxon>Saccharomycotina</taxon>
        <taxon>Saccharomycetes</taxon>
        <taxon>Phaffomycetales</taxon>
        <taxon>Wickerhamomycetaceae</taxon>
        <taxon>Wickerhamomyces</taxon>
    </lineage>
</organism>
<dbReference type="GeneID" id="30201029"/>
<keyword evidence="3" id="KW-1185">Reference proteome</keyword>
<feature type="compositionally biased region" description="Basic and acidic residues" evidence="1">
    <location>
        <begin position="115"/>
        <end position="128"/>
    </location>
</feature>
<dbReference type="Proteomes" id="UP000094112">
    <property type="component" value="Unassembled WGS sequence"/>
</dbReference>
<accession>A0A1E3NZF1</accession>
<feature type="compositionally biased region" description="Polar residues" evidence="1">
    <location>
        <begin position="160"/>
        <end position="188"/>
    </location>
</feature>
<gene>
    <name evidence="2" type="ORF">WICANDRAFT_64678</name>
</gene>
<feature type="region of interest" description="Disordered" evidence="1">
    <location>
        <begin position="64"/>
        <end position="188"/>
    </location>
</feature>